<dbReference type="RefSeq" id="WP_090553698.1">
    <property type="nucleotide sequence ID" value="NZ_FNFP01000004.1"/>
</dbReference>
<dbReference type="InterPro" id="IPR016185">
    <property type="entry name" value="PreATP-grasp_dom_sf"/>
</dbReference>
<comment type="pathway">
    <text evidence="4 22">Cell wall biogenesis; peptidoglycan biosynthesis.</text>
</comment>
<dbReference type="NCBIfam" id="NF002378">
    <property type="entry name" value="PRK01372.1"/>
    <property type="match status" value="1"/>
</dbReference>
<evidence type="ECO:0000256" key="21">
    <source>
        <dbReference type="ARBA" id="ARBA00077154"/>
    </source>
</evidence>
<evidence type="ECO:0000256" key="7">
    <source>
        <dbReference type="ARBA" id="ARBA00022490"/>
    </source>
</evidence>
<keyword evidence="8 22" id="KW-0436">Ligase</keyword>
<evidence type="ECO:0000256" key="2">
    <source>
        <dbReference type="ARBA" id="ARBA00003921"/>
    </source>
</evidence>
<evidence type="ECO:0000256" key="5">
    <source>
        <dbReference type="ARBA" id="ARBA00010871"/>
    </source>
</evidence>
<dbReference type="EMBL" id="FNFP01000004">
    <property type="protein sequence ID" value="SDK86441.1"/>
    <property type="molecule type" value="Genomic_DNA"/>
</dbReference>
<evidence type="ECO:0000256" key="13">
    <source>
        <dbReference type="ARBA" id="ARBA00022960"/>
    </source>
</evidence>
<gene>
    <name evidence="22" type="primary">ddl</name>
    <name evidence="28" type="ORF">SAMN05660472_02159</name>
</gene>
<comment type="similarity">
    <text evidence="5 22">Belongs to the D-alanine--D-alanine ligase family.</text>
</comment>
<feature type="active site" evidence="23">
    <location>
        <position position="314"/>
    </location>
</feature>
<dbReference type="UniPathway" id="UPA00219"/>
<comment type="pathway">
    <text evidence="18">Glycan biosynthesis.</text>
</comment>
<dbReference type="InterPro" id="IPR011127">
    <property type="entry name" value="Dala_Dala_lig_N"/>
</dbReference>
<evidence type="ECO:0000256" key="23">
    <source>
        <dbReference type="PIRSR" id="PIRSR039102-1"/>
    </source>
</evidence>
<feature type="binding site" evidence="25">
    <location>
        <position position="303"/>
    </location>
    <ligand>
        <name>Mg(2+)</name>
        <dbReference type="ChEBI" id="CHEBI:18420"/>
        <label>2</label>
    </ligand>
</feature>
<dbReference type="PROSITE" id="PS50975">
    <property type="entry name" value="ATP_GRASP"/>
    <property type="match status" value="1"/>
</dbReference>
<evidence type="ECO:0000256" key="10">
    <source>
        <dbReference type="ARBA" id="ARBA00022741"/>
    </source>
</evidence>
<keyword evidence="14 22" id="KW-0573">Peptidoglycan synthesis</keyword>
<evidence type="ECO:0000256" key="9">
    <source>
        <dbReference type="ARBA" id="ARBA00022723"/>
    </source>
</evidence>
<evidence type="ECO:0000256" key="25">
    <source>
        <dbReference type="PIRSR" id="PIRSR039102-3"/>
    </source>
</evidence>
<dbReference type="FunFam" id="3.30.470.20:FF:000008">
    <property type="entry name" value="D-alanine--D-alanine ligase"/>
    <property type="match status" value="1"/>
</dbReference>
<evidence type="ECO:0000256" key="26">
    <source>
        <dbReference type="PROSITE-ProRule" id="PRU00409"/>
    </source>
</evidence>
<reference evidence="28 29" key="1">
    <citation type="submission" date="2016-10" db="EMBL/GenBank/DDBJ databases">
        <authorList>
            <person name="de Groot N.N."/>
        </authorList>
    </citation>
    <scope>NUCLEOTIDE SEQUENCE [LARGE SCALE GENOMIC DNA]</scope>
    <source>
        <strain evidence="28 29">DSM 18346</strain>
    </source>
</reference>
<evidence type="ECO:0000256" key="15">
    <source>
        <dbReference type="ARBA" id="ARBA00023211"/>
    </source>
</evidence>
<keyword evidence="13 22" id="KW-0133">Cell shape</keyword>
<feature type="binding site" evidence="24">
    <location>
        <begin position="171"/>
        <end position="173"/>
    </location>
    <ligand>
        <name>ATP</name>
        <dbReference type="ChEBI" id="CHEBI:30616"/>
    </ligand>
</feature>
<evidence type="ECO:0000256" key="11">
    <source>
        <dbReference type="ARBA" id="ARBA00022840"/>
    </source>
</evidence>
<evidence type="ECO:0000256" key="3">
    <source>
        <dbReference type="ARBA" id="ARBA00004496"/>
    </source>
</evidence>
<feature type="active site" evidence="23">
    <location>
        <position position="16"/>
    </location>
</feature>
<evidence type="ECO:0000256" key="8">
    <source>
        <dbReference type="ARBA" id="ARBA00022598"/>
    </source>
</evidence>
<comment type="catalytic activity">
    <reaction evidence="17 22">
        <text>2 D-alanine + ATP = D-alanyl-D-alanine + ADP + phosphate + H(+)</text>
        <dbReference type="Rhea" id="RHEA:11224"/>
        <dbReference type="ChEBI" id="CHEBI:15378"/>
        <dbReference type="ChEBI" id="CHEBI:30616"/>
        <dbReference type="ChEBI" id="CHEBI:43474"/>
        <dbReference type="ChEBI" id="CHEBI:57416"/>
        <dbReference type="ChEBI" id="CHEBI:57822"/>
        <dbReference type="ChEBI" id="CHEBI:456216"/>
        <dbReference type="EC" id="6.3.2.4"/>
    </reaction>
</comment>
<dbReference type="Pfam" id="PF07478">
    <property type="entry name" value="Dala_Dala_lig_C"/>
    <property type="match status" value="1"/>
</dbReference>
<comment type="cofactor">
    <cofactor evidence="1">
        <name>Mn(2+)</name>
        <dbReference type="ChEBI" id="CHEBI:29035"/>
    </cofactor>
</comment>
<accession>A0A1G9FDH3</accession>
<keyword evidence="11 26" id="KW-0067">ATP-binding</keyword>
<keyword evidence="9 25" id="KW-0479">Metal-binding</keyword>
<evidence type="ECO:0000256" key="1">
    <source>
        <dbReference type="ARBA" id="ARBA00001936"/>
    </source>
</evidence>
<dbReference type="GO" id="GO:0005524">
    <property type="term" value="F:ATP binding"/>
    <property type="evidence" value="ECO:0007669"/>
    <property type="project" value="UniProtKB-UniRule"/>
</dbReference>
<keyword evidence="15 25" id="KW-0464">Manganese</keyword>
<dbReference type="SUPFAM" id="SSF52440">
    <property type="entry name" value="PreATP-grasp domain"/>
    <property type="match status" value="1"/>
</dbReference>
<dbReference type="EC" id="6.3.2.4" evidence="6 22"/>
<evidence type="ECO:0000256" key="12">
    <source>
        <dbReference type="ARBA" id="ARBA00022842"/>
    </source>
</evidence>
<evidence type="ECO:0000256" key="20">
    <source>
        <dbReference type="ARBA" id="ARBA00076288"/>
    </source>
</evidence>
<dbReference type="InterPro" id="IPR005905">
    <property type="entry name" value="D_ala_D_ala"/>
</dbReference>
<keyword evidence="16 22" id="KW-0961">Cell wall biogenesis/degradation</keyword>
<name>A0A1G9FDH3_9FIRM</name>
<dbReference type="SUPFAM" id="SSF56059">
    <property type="entry name" value="Glutathione synthetase ATP-binding domain-like"/>
    <property type="match status" value="1"/>
</dbReference>
<dbReference type="PANTHER" id="PTHR23132:SF25">
    <property type="entry name" value="D-ALANINE--D-ALANINE LIGASE A"/>
    <property type="match status" value="1"/>
</dbReference>
<dbReference type="Gene3D" id="3.30.1490.20">
    <property type="entry name" value="ATP-grasp fold, A domain"/>
    <property type="match status" value="1"/>
</dbReference>
<dbReference type="Pfam" id="PF01820">
    <property type="entry name" value="Dala_Dala_lig_N"/>
    <property type="match status" value="1"/>
</dbReference>
<evidence type="ECO:0000256" key="18">
    <source>
        <dbReference type="ARBA" id="ARBA00060592"/>
    </source>
</evidence>
<dbReference type="FunFam" id="3.30.1490.20:FF:000007">
    <property type="entry name" value="D-alanine--D-alanine ligase"/>
    <property type="match status" value="1"/>
</dbReference>
<dbReference type="OrthoDB" id="9813261at2"/>
<sequence>MKKLNVMVVFGGQSGEHEVSLMSVTSILKVMNREKYNIMPVGITKEGIWKVYKGPFDKIATGEWEALAEDKEVISLGKNNGEKIDVVFPVLHGPYGEDGTIQGLLEMMNIPYVGAGVLASAIAMDKAMSKKLCTSENIPQAKYVMMIHTSYLQKKEVYIQEIEEKLGYPVFVKPANLGSSVGISKAKNQQQLLEAIDEAFKYDRKVVVEEFINGREIECSVLGNDEAIASLPAEIIPSHEFYDYKDKYFNGTSSFQIPADLPETIIEEVRSLALKIYKLLDCSGLSRVDFFVERETHRIYFNEINTMPGFTKISMYPKMWEATGIGYEALIDRLIALAIERFDERPKSY</sequence>
<evidence type="ECO:0000256" key="16">
    <source>
        <dbReference type="ARBA" id="ARBA00023316"/>
    </source>
</evidence>
<evidence type="ECO:0000256" key="22">
    <source>
        <dbReference type="HAMAP-Rule" id="MF_00047"/>
    </source>
</evidence>
<dbReference type="PROSITE" id="PS00844">
    <property type="entry name" value="DALA_DALA_LIGASE_2"/>
    <property type="match status" value="1"/>
</dbReference>
<feature type="binding site" evidence="24">
    <location>
        <begin position="179"/>
        <end position="180"/>
    </location>
    <ligand>
        <name>ATP</name>
        <dbReference type="ChEBI" id="CHEBI:30616"/>
    </ligand>
</feature>
<feature type="binding site" evidence="24">
    <location>
        <begin position="302"/>
        <end position="303"/>
    </location>
    <ligand>
        <name>ATP</name>
        <dbReference type="ChEBI" id="CHEBI:30616"/>
    </ligand>
</feature>
<keyword evidence="12 25" id="KW-0460">Magnesium</keyword>
<dbReference type="Proteomes" id="UP000198718">
    <property type="component" value="Unassembled WGS sequence"/>
</dbReference>
<feature type="active site" evidence="23">
    <location>
        <position position="179"/>
    </location>
</feature>
<evidence type="ECO:0000313" key="28">
    <source>
        <dbReference type="EMBL" id="SDK86441.1"/>
    </source>
</evidence>
<comment type="cofactor">
    <cofactor evidence="25">
        <name>Mg(2+)</name>
        <dbReference type="ChEBI" id="CHEBI:18420"/>
    </cofactor>
    <cofactor evidence="25">
        <name>Mn(2+)</name>
        <dbReference type="ChEBI" id="CHEBI:29035"/>
    </cofactor>
    <text evidence="25">Binds 2 magnesium or manganese ions per subunit.</text>
</comment>
<feature type="binding site" evidence="24">
    <location>
        <begin position="209"/>
        <end position="216"/>
    </location>
    <ligand>
        <name>ATP</name>
        <dbReference type="ChEBI" id="CHEBI:30616"/>
    </ligand>
</feature>
<proteinExistence type="inferred from homology"/>
<keyword evidence="7 22" id="KW-0963">Cytoplasm</keyword>
<evidence type="ECO:0000256" key="14">
    <source>
        <dbReference type="ARBA" id="ARBA00022984"/>
    </source>
</evidence>
<feature type="binding site" evidence="25">
    <location>
        <position position="305"/>
    </location>
    <ligand>
        <name>Mg(2+)</name>
        <dbReference type="ChEBI" id="CHEBI:18420"/>
        <label>2</label>
    </ligand>
</feature>
<comment type="subcellular location">
    <subcellularLocation>
        <location evidence="3 22">Cytoplasm</location>
    </subcellularLocation>
</comment>
<keyword evidence="29" id="KW-1185">Reference proteome</keyword>
<evidence type="ECO:0000256" key="6">
    <source>
        <dbReference type="ARBA" id="ARBA00012216"/>
    </source>
</evidence>
<dbReference type="PROSITE" id="PS00843">
    <property type="entry name" value="DALA_DALA_LIGASE_1"/>
    <property type="match status" value="1"/>
</dbReference>
<dbReference type="NCBIfam" id="TIGR01205">
    <property type="entry name" value="D_ala_D_alaTIGR"/>
    <property type="match status" value="1"/>
</dbReference>
<feature type="domain" description="ATP-grasp" evidence="27">
    <location>
        <begin position="130"/>
        <end position="336"/>
    </location>
</feature>
<dbReference type="GO" id="GO:0008716">
    <property type="term" value="F:D-alanine-D-alanine ligase activity"/>
    <property type="evidence" value="ECO:0007669"/>
    <property type="project" value="UniProtKB-UniRule"/>
</dbReference>
<dbReference type="AlphaFoldDB" id="A0A1G9FDH3"/>
<dbReference type="InterPro" id="IPR000291">
    <property type="entry name" value="D-Ala_lig_Van_CS"/>
</dbReference>
<protein>
    <recommendedName>
        <fullName evidence="19 22">D-alanine--D-alanine ligase</fullName>
        <ecNumber evidence="6 22">6.3.2.4</ecNumber>
    </recommendedName>
    <alternativeName>
        <fullName evidence="21 22">D-Ala-D-Ala ligase</fullName>
    </alternativeName>
    <alternativeName>
        <fullName evidence="20 22">D-alanylalanine synthetase</fullName>
    </alternativeName>
</protein>
<dbReference type="InterPro" id="IPR013815">
    <property type="entry name" value="ATP_grasp_subdomain_1"/>
</dbReference>
<dbReference type="HAMAP" id="MF_00047">
    <property type="entry name" value="Dala_Dala_lig"/>
    <property type="match status" value="1"/>
</dbReference>
<evidence type="ECO:0000256" key="19">
    <source>
        <dbReference type="ARBA" id="ARBA00068427"/>
    </source>
</evidence>
<dbReference type="GO" id="GO:0046872">
    <property type="term" value="F:metal ion binding"/>
    <property type="evidence" value="ECO:0007669"/>
    <property type="project" value="UniProtKB-KW"/>
</dbReference>
<keyword evidence="10 24" id="KW-0547">Nucleotide-binding</keyword>
<dbReference type="STRING" id="393762.SAMN05660472_02159"/>
<dbReference type="PANTHER" id="PTHR23132">
    <property type="entry name" value="D-ALANINE--D-ALANINE LIGASE"/>
    <property type="match status" value="1"/>
</dbReference>
<dbReference type="Gene3D" id="3.30.470.20">
    <property type="entry name" value="ATP-grasp fold, B domain"/>
    <property type="match status" value="1"/>
</dbReference>
<evidence type="ECO:0000256" key="24">
    <source>
        <dbReference type="PIRSR" id="PIRSR039102-2"/>
    </source>
</evidence>
<comment type="function">
    <text evidence="2 22">Cell wall formation.</text>
</comment>
<evidence type="ECO:0000313" key="29">
    <source>
        <dbReference type="Proteomes" id="UP000198718"/>
    </source>
</evidence>
<evidence type="ECO:0000256" key="4">
    <source>
        <dbReference type="ARBA" id="ARBA00004752"/>
    </source>
</evidence>
<evidence type="ECO:0000256" key="17">
    <source>
        <dbReference type="ARBA" id="ARBA00047614"/>
    </source>
</evidence>
<dbReference type="GO" id="GO:0005829">
    <property type="term" value="C:cytosol"/>
    <property type="evidence" value="ECO:0007669"/>
    <property type="project" value="TreeGrafter"/>
</dbReference>
<dbReference type="InterPro" id="IPR011761">
    <property type="entry name" value="ATP-grasp"/>
</dbReference>
<feature type="binding site" evidence="25">
    <location>
        <position position="289"/>
    </location>
    <ligand>
        <name>Mg(2+)</name>
        <dbReference type="ChEBI" id="CHEBI:18420"/>
        <label>1</label>
    </ligand>
</feature>
<evidence type="ECO:0000259" key="27">
    <source>
        <dbReference type="PROSITE" id="PS50975"/>
    </source>
</evidence>
<dbReference type="NCBIfam" id="NF002528">
    <property type="entry name" value="PRK01966.1-4"/>
    <property type="match status" value="1"/>
</dbReference>
<dbReference type="GO" id="GO:0009252">
    <property type="term" value="P:peptidoglycan biosynthetic process"/>
    <property type="evidence" value="ECO:0007669"/>
    <property type="project" value="UniProtKB-UniRule"/>
</dbReference>
<dbReference type="GO" id="GO:0071555">
    <property type="term" value="P:cell wall organization"/>
    <property type="evidence" value="ECO:0007669"/>
    <property type="project" value="UniProtKB-KW"/>
</dbReference>
<dbReference type="InterPro" id="IPR011095">
    <property type="entry name" value="Dala_Dala_lig_C"/>
</dbReference>
<dbReference type="PIRSF" id="PIRSF039102">
    <property type="entry name" value="Ddl/VanB"/>
    <property type="match status" value="1"/>
</dbReference>
<dbReference type="GO" id="GO:0008360">
    <property type="term" value="P:regulation of cell shape"/>
    <property type="evidence" value="ECO:0007669"/>
    <property type="project" value="UniProtKB-KW"/>
</dbReference>
<organism evidence="28 29">
    <name type="scientific">Natronincola ferrireducens</name>
    <dbReference type="NCBI Taxonomy" id="393762"/>
    <lineage>
        <taxon>Bacteria</taxon>
        <taxon>Bacillati</taxon>
        <taxon>Bacillota</taxon>
        <taxon>Clostridia</taxon>
        <taxon>Peptostreptococcales</taxon>
        <taxon>Natronincolaceae</taxon>
        <taxon>Natronincola</taxon>
    </lineage>
</organism>
<feature type="binding site" evidence="24">
    <location>
        <position position="126"/>
    </location>
    <ligand>
        <name>ATP</name>
        <dbReference type="ChEBI" id="CHEBI:30616"/>
    </ligand>
</feature>
<feature type="binding site" evidence="25">
    <location>
        <position position="303"/>
    </location>
    <ligand>
        <name>Mg(2+)</name>
        <dbReference type="ChEBI" id="CHEBI:18420"/>
        <label>1</label>
    </ligand>
</feature>
<dbReference type="Gene3D" id="3.40.50.20">
    <property type="match status" value="1"/>
</dbReference>